<dbReference type="Proteomes" id="UP000696280">
    <property type="component" value="Unassembled WGS sequence"/>
</dbReference>
<dbReference type="EMBL" id="CAJVRL010000046">
    <property type="protein sequence ID" value="CAG8952662.1"/>
    <property type="molecule type" value="Genomic_DNA"/>
</dbReference>
<evidence type="ECO:0000313" key="4">
    <source>
        <dbReference type="Proteomes" id="UP000696280"/>
    </source>
</evidence>
<sequence length="582" mass="65523">MAPHSTESMIPLRPLPSYRSSGNASHISATVSGKPISCRSEMQSKLSYSKTEERRNNITTELENGSAPNPSTPPQTSGPAPPATTSSTTPAYPNGPNNVLGTPGPVPPAKQYSQNPACMQNVCGKRNVRGFEEGTCEEICHPGACGEVFYRAFLPRRPKPYRNHASRGRENVASQDPESAFENGNERVQQDRNLKWYQRLAERWREDVDSETVHLAVTCLVFMLLMIGFETLWAFQRVEKMNQPLRHQEYTDSDYAETGDFFANIFLGIPLLVLPSFVSSLGLGLAMDHIFTILFQLRRDSFRRWILRVVFFLFTAGTLAVFMVLQVLVPEVTWDNQFKHGCDGFDTRVVLDHVVGEGRSSYTKISDSIQLHSPYLDNLSHTSPGLNAFNFSTPHDLTKPKDAPFSNFHRMLGQTQTHTLAVDFDLHHHTWRILDLSPSQIHPMPSLQHTSVQADSTSNILKNGTWAQTSLRNPHLLLPELNLLIPAFRHFSRNSKYQPFMKVYDISGMNKDHIEDVKWRQWSGENEDGVVMRTHANSHSPSSCLRVCYKRGEMDEKGLGDDGLVPLGLMAVMRIQNSKDGD</sequence>
<evidence type="ECO:0000313" key="3">
    <source>
        <dbReference type="EMBL" id="CAG8952662.1"/>
    </source>
</evidence>
<dbReference type="OrthoDB" id="6512771at2759"/>
<feature type="compositionally biased region" description="Polar residues" evidence="1">
    <location>
        <begin position="57"/>
        <end position="69"/>
    </location>
</feature>
<feature type="transmembrane region" description="Helical" evidence="2">
    <location>
        <begin position="261"/>
        <end position="285"/>
    </location>
</feature>
<feature type="region of interest" description="Disordered" evidence="1">
    <location>
        <begin position="161"/>
        <end position="186"/>
    </location>
</feature>
<name>A0A9N9KW97_9HELO</name>
<keyword evidence="2" id="KW-0472">Membrane</keyword>
<keyword evidence="4" id="KW-1185">Reference proteome</keyword>
<keyword evidence="2" id="KW-1133">Transmembrane helix</keyword>
<reference evidence="3" key="1">
    <citation type="submission" date="2021-07" db="EMBL/GenBank/DDBJ databases">
        <authorList>
            <person name="Durling M."/>
        </authorList>
    </citation>
    <scope>NUCLEOTIDE SEQUENCE</scope>
</reference>
<feature type="transmembrane region" description="Helical" evidence="2">
    <location>
        <begin position="213"/>
        <end position="235"/>
    </location>
</feature>
<feature type="compositionally biased region" description="Polar residues" evidence="1">
    <location>
        <begin position="40"/>
        <end position="49"/>
    </location>
</feature>
<proteinExistence type="predicted"/>
<accession>A0A9N9KW97</accession>
<protein>
    <submittedName>
        <fullName evidence="3">Uncharacterized protein</fullName>
    </submittedName>
</protein>
<feature type="compositionally biased region" description="Low complexity" evidence="1">
    <location>
        <begin position="74"/>
        <end position="92"/>
    </location>
</feature>
<feature type="transmembrane region" description="Helical" evidence="2">
    <location>
        <begin position="305"/>
        <end position="329"/>
    </location>
</feature>
<gene>
    <name evidence="3" type="ORF">HYFRA_00009770</name>
</gene>
<comment type="caution">
    <text evidence="3">The sequence shown here is derived from an EMBL/GenBank/DDBJ whole genome shotgun (WGS) entry which is preliminary data.</text>
</comment>
<organism evidence="3 4">
    <name type="scientific">Hymenoscyphus fraxineus</name>
    <dbReference type="NCBI Taxonomy" id="746836"/>
    <lineage>
        <taxon>Eukaryota</taxon>
        <taxon>Fungi</taxon>
        <taxon>Dikarya</taxon>
        <taxon>Ascomycota</taxon>
        <taxon>Pezizomycotina</taxon>
        <taxon>Leotiomycetes</taxon>
        <taxon>Helotiales</taxon>
        <taxon>Helotiaceae</taxon>
        <taxon>Hymenoscyphus</taxon>
    </lineage>
</organism>
<dbReference type="AlphaFoldDB" id="A0A9N9KW97"/>
<keyword evidence="2" id="KW-0812">Transmembrane</keyword>
<evidence type="ECO:0000256" key="2">
    <source>
        <dbReference type="SAM" id="Phobius"/>
    </source>
</evidence>
<evidence type="ECO:0000256" key="1">
    <source>
        <dbReference type="SAM" id="MobiDB-lite"/>
    </source>
</evidence>
<feature type="compositionally biased region" description="Polar residues" evidence="1">
    <location>
        <begin position="18"/>
        <end position="31"/>
    </location>
</feature>
<feature type="region of interest" description="Disordered" evidence="1">
    <location>
        <begin position="1"/>
        <end position="112"/>
    </location>
</feature>